<dbReference type="InterPro" id="IPR036271">
    <property type="entry name" value="Tet_transcr_reg_TetR-rel_C_sf"/>
</dbReference>
<evidence type="ECO:0000256" key="2">
    <source>
        <dbReference type="ARBA" id="ARBA00023125"/>
    </source>
</evidence>
<dbReference type="Gene3D" id="1.10.10.60">
    <property type="entry name" value="Homeodomain-like"/>
    <property type="match status" value="1"/>
</dbReference>
<evidence type="ECO:0000256" key="4">
    <source>
        <dbReference type="PROSITE-ProRule" id="PRU00335"/>
    </source>
</evidence>
<keyword evidence="1" id="KW-0805">Transcription regulation</keyword>
<gene>
    <name evidence="6" type="ORF">AWH49_09995</name>
</gene>
<feature type="domain" description="HTH tetR-type" evidence="5">
    <location>
        <begin position="35"/>
        <end position="95"/>
    </location>
</feature>
<dbReference type="PRINTS" id="PR00455">
    <property type="entry name" value="HTHTETR"/>
</dbReference>
<evidence type="ECO:0000256" key="3">
    <source>
        <dbReference type="ARBA" id="ARBA00023163"/>
    </source>
</evidence>
<dbReference type="InterPro" id="IPR009057">
    <property type="entry name" value="Homeodomain-like_sf"/>
</dbReference>
<dbReference type="SUPFAM" id="SSF48498">
    <property type="entry name" value="Tetracyclin repressor-like, C-terminal domain"/>
    <property type="match status" value="1"/>
</dbReference>
<dbReference type="PANTHER" id="PTHR47506">
    <property type="entry name" value="TRANSCRIPTIONAL REGULATORY PROTEIN"/>
    <property type="match status" value="1"/>
</dbReference>
<keyword evidence="3" id="KW-0804">Transcription</keyword>
<name>A0A177L9S5_9BACI</name>
<dbReference type="STRING" id="29332.AWH48_12760"/>
<dbReference type="Proteomes" id="UP000076935">
    <property type="component" value="Unassembled WGS sequence"/>
</dbReference>
<dbReference type="Pfam" id="PF00440">
    <property type="entry name" value="TetR_N"/>
    <property type="match status" value="1"/>
</dbReference>
<dbReference type="SUPFAM" id="SSF46689">
    <property type="entry name" value="Homeodomain-like"/>
    <property type="match status" value="1"/>
</dbReference>
<evidence type="ECO:0000313" key="6">
    <source>
        <dbReference type="EMBL" id="OAH62510.1"/>
    </source>
</evidence>
<feature type="DNA-binding region" description="H-T-H motif" evidence="4">
    <location>
        <begin position="58"/>
        <end position="77"/>
    </location>
</feature>
<protein>
    <recommendedName>
        <fullName evidence="5">HTH tetR-type domain-containing protein</fullName>
    </recommendedName>
</protein>
<comment type="caution">
    <text evidence="6">The sequence shown here is derived from an EMBL/GenBank/DDBJ whole genome shotgun (WGS) entry which is preliminary data.</text>
</comment>
<dbReference type="EMBL" id="LQWY01000007">
    <property type="protein sequence ID" value="OAH62510.1"/>
    <property type="molecule type" value="Genomic_DNA"/>
</dbReference>
<proteinExistence type="predicted"/>
<evidence type="ECO:0000256" key="1">
    <source>
        <dbReference type="ARBA" id="ARBA00023015"/>
    </source>
</evidence>
<evidence type="ECO:0000313" key="7">
    <source>
        <dbReference type="Proteomes" id="UP000076935"/>
    </source>
</evidence>
<dbReference type="AlphaFoldDB" id="A0A177L9S5"/>
<keyword evidence="7" id="KW-1185">Reference proteome</keyword>
<dbReference type="PROSITE" id="PS50977">
    <property type="entry name" value="HTH_TETR_2"/>
    <property type="match status" value="1"/>
</dbReference>
<dbReference type="PANTHER" id="PTHR47506:SF1">
    <property type="entry name" value="HTH-TYPE TRANSCRIPTIONAL REGULATOR YJDC"/>
    <property type="match status" value="1"/>
</dbReference>
<dbReference type="GO" id="GO:0003677">
    <property type="term" value="F:DNA binding"/>
    <property type="evidence" value="ECO:0007669"/>
    <property type="project" value="UniProtKB-UniRule"/>
</dbReference>
<keyword evidence="2 4" id="KW-0238">DNA-binding</keyword>
<dbReference type="InterPro" id="IPR001647">
    <property type="entry name" value="HTH_TetR"/>
</dbReference>
<organism evidence="6 7">
    <name type="scientific">Domibacillus aminovorans</name>
    <dbReference type="NCBI Taxonomy" id="29332"/>
    <lineage>
        <taxon>Bacteria</taxon>
        <taxon>Bacillati</taxon>
        <taxon>Bacillota</taxon>
        <taxon>Bacilli</taxon>
        <taxon>Bacillales</taxon>
        <taxon>Bacillaceae</taxon>
        <taxon>Domibacillus</taxon>
    </lineage>
</organism>
<reference evidence="6 7" key="1">
    <citation type="submission" date="2016-01" db="EMBL/GenBank/DDBJ databases">
        <title>Investigation of taxonomic status of Bacillus aminovorans.</title>
        <authorList>
            <person name="Verma A."/>
            <person name="Pal Y."/>
            <person name="Krishnamurthi S."/>
        </authorList>
    </citation>
    <scope>NUCLEOTIDE SEQUENCE [LARGE SCALE GENOMIC DNA]</scope>
    <source>
        <strain evidence="6 7">DSM 1314</strain>
    </source>
</reference>
<evidence type="ECO:0000259" key="5">
    <source>
        <dbReference type="PROSITE" id="PS50977"/>
    </source>
</evidence>
<sequence>MVNILLKKPHYAVFYLLFLTNGAMLKLTNGRKVFFLSADKIKIEAAALFAEHGYAGTSLAQISEQVGIKKPSIYAHFKSKEHLFSTLIDDAFAAEWNILHEYSSLFEFLDNYVKRYANDALFRFLITSSFFPPDHLKENILKRFYDYLDALEEKSREILQEGIKTGTIRKIDIADTAAMYTIILDSILVELCYGSRERTEKRLDVSWRFFWNSIKKG</sequence>
<dbReference type="Gene3D" id="1.10.357.10">
    <property type="entry name" value="Tetracycline Repressor, domain 2"/>
    <property type="match status" value="1"/>
</dbReference>
<accession>A0A177L9S5</accession>